<protein>
    <recommendedName>
        <fullName evidence="10">CAP-Gly domain-containing protein</fullName>
    </recommendedName>
</protein>
<feature type="coiled-coil region" evidence="8">
    <location>
        <begin position="407"/>
        <end position="452"/>
    </location>
</feature>
<dbReference type="InterPro" id="IPR000938">
    <property type="entry name" value="CAP-Gly_domain"/>
</dbReference>
<evidence type="ECO:0000256" key="1">
    <source>
        <dbReference type="ARBA" id="ARBA00004245"/>
    </source>
</evidence>
<feature type="coiled-coil region" evidence="8">
    <location>
        <begin position="907"/>
        <end position="951"/>
    </location>
</feature>
<feature type="region of interest" description="Disordered" evidence="9">
    <location>
        <begin position="81"/>
        <end position="168"/>
    </location>
</feature>
<accession>A0A6A6AK36</accession>
<keyword evidence="6 8" id="KW-0175">Coiled coil</keyword>
<feature type="domain" description="CAP-Gly" evidence="10">
    <location>
        <begin position="24"/>
        <end position="66"/>
    </location>
</feature>
<dbReference type="SUPFAM" id="SSF74924">
    <property type="entry name" value="Cap-Gly domain"/>
    <property type="match status" value="1"/>
</dbReference>
<evidence type="ECO:0000256" key="8">
    <source>
        <dbReference type="SAM" id="Coils"/>
    </source>
</evidence>
<dbReference type="RefSeq" id="XP_033525188.1">
    <property type="nucleotide sequence ID" value="XM_033667828.1"/>
</dbReference>
<dbReference type="PANTHER" id="PTHR18916:SF93">
    <property type="entry name" value="RESTIN HOMOLOG"/>
    <property type="match status" value="1"/>
</dbReference>
<reference evidence="11" key="1">
    <citation type="journal article" date="2020" name="Stud. Mycol.">
        <title>101 Dothideomycetes genomes: a test case for predicting lifestyles and emergence of pathogens.</title>
        <authorList>
            <person name="Haridas S."/>
            <person name="Albert R."/>
            <person name="Binder M."/>
            <person name="Bloem J."/>
            <person name="Labutti K."/>
            <person name="Salamov A."/>
            <person name="Andreopoulos B."/>
            <person name="Baker S."/>
            <person name="Barry K."/>
            <person name="Bills G."/>
            <person name="Bluhm B."/>
            <person name="Cannon C."/>
            <person name="Castanera R."/>
            <person name="Culley D."/>
            <person name="Daum C."/>
            <person name="Ezra D."/>
            <person name="Gonzalez J."/>
            <person name="Henrissat B."/>
            <person name="Kuo A."/>
            <person name="Liang C."/>
            <person name="Lipzen A."/>
            <person name="Lutzoni F."/>
            <person name="Magnuson J."/>
            <person name="Mondo S."/>
            <person name="Nolan M."/>
            <person name="Ohm R."/>
            <person name="Pangilinan J."/>
            <person name="Park H.-J."/>
            <person name="Ramirez L."/>
            <person name="Alfaro M."/>
            <person name="Sun H."/>
            <person name="Tritt A."/>
            <person name="Yoshinaga Y."/>
            <person name="Zwiers L.-H."/>
            <person name="Turgeon B."/>
            <person name="Goodwin S."/>
            <person name="Spatafora J."/>
            <person name="Crous P."/>
            <person name="Grigoriev I."/>
        </authorList>
    </citation>
    <scope>NUCLEOTIDE SEQUENCE</scope>
    <source>
        <strain evidence="11">CBS 119687</strain>
    </source>
</reference>
<evidence type="ECO:0000259" key="10">
    <source>
        <dbReference type="PROSITE" id="PS50245"/>
    </source>
</evidence>
<evidence type="ECO:0000256" key="5">
    <source>
        <dbReference type="ARBA" id="ARBA00023017"/>
    </source>
</evidence>
<dbReference type="GO" id="GO:0005874">
    <property type="term" value="C:microtubule"/>
    <property type="evidence" value="ECO:0007669"/>
    <property type="project" value="UniProtKB-KW"/>
</dbReference>
<dbReference type="InterPro" id="IPR022157">
    <property type="entry name" value="Dynactin"/>
</dbReference>
<dbReference type="Pfam" id="PF12455">
    <property type="entry name" value="Dynactin"/>
    <property type="match status" value="1"/>
</dbReference>
<keyword evidence="3" id="KW-0963">Cytoplasm</keyword>
<organism evidence="11 12">
    <name type="scientific">Dothidotthia symphoricarpi CBS 119687</name>
    <dbReference type="NCBI Taxonomy" id="1392245"/>
    <lineage>
        <taxon>Eukaryota</taxon>
        <taxon>Fungi</taxon>
        <taxon>Dikarya</taxon>
        <taxon>Ascomycota</taxon>
        <taxon>Pezizomycotina</taxon>
        <taxon>Dothideomycetes</taxon>
        <taxon>Pleosporomycetidae</taxon>
        <taxon>Pleosporales</taxon>
        <taxon>Dothidotthiaceae</taxon>
        <taxon>Dothidotthia</taxon>
    </lineage>
</organism>
<keyword evidence="4" id="KW-0493">Microtubule</keyword>
<dbReference type="SMART" id="SM01052">
    <property type="entry name" value="CAP_GLY"/>
    <property type="match status" value="1"/>
</dbReference>
<gene>
    <name evidence="11" type="ORF">P153DRAFT_365449</name>
</gene>
<dbReference type="EMBL" id="ML977503">
    <property type="protein sequence ID" value="KAF2130801.1"/>
    <property type="molecule type" value="Genomic_DNA"/>
</dbReference>
<feature type="compositionally biased region" description="Polar residues" evidence="9">
    <location>
        <begin position="134"/>
        <end position="168"/>
    </location>
</feature>
<dbReference type="GeneID" id="54408260"/>
<evidence type="ECO:0000313" key="12">
    <source>
        <dbReference type="Proteomes" id="UP000799771"/>
    </source>
</evidence>
<sequence length="1198" mass="134556">MASYKIGQTVETLAQQQGTIRYIGPIHVSEGTWLGIELSSATGKNDGSVRGERYFDCPAQHGLFVKEANILRVVSPPPPKPAVKLRAAAPAAAPAPAPTLKSRSSSIVSKRQSVVPATTRSTLRGPAPARKPSVANSTTTDSALKSSRHSNSSVAQSTTDNSLRTSRSGNTDALQIKIQHLEKQHAEYQEQLKEFTQAKDDRDKFNGIIQKLKVKCQTQHQEVLETKEQVTTLQVENQQLSKAQQEQEADYEIALLDKEMAEEKAEQAEAEIEALRARVEERDLELEILRSEAELLTTDMTEEDKEAAGFFKLQEENDRLREALIRLKEYAEEREKEHKACILELEEETSQVDLIKQTNASLLERLQNTDAFVCDLQQQVDASNEWEEMVEVLSSKNHDLEESVVEKDLVIKDLESLRELNEELELQRMEEADEMRAELEVKDSELAEHLQRLLDQSAVIEERDELITKFRELIFELQSRMADAESSKTMTETQVQETTGRFNQVMEMNRRLRTANVHATKKEISAQLDRLRGDELTEKLAVWIEVGSDDFSNGEATGAYFTAKRISFKASLLSSLFATNDRDMSHNGGLEEALARLSCVEAIYHLANIKNGSERLWSAMAVSTLSRFASFGPSHQEILAIEKVLDQGLGALKADEVNYADLAGSFGRVTKIQEALLQSHLDALAAAPEDEVRFRACSITANLGFLESNFAVVNTFLVFLISTNEELAEQASDVLEHFKSPSAVCSKAVLAANKLVKHLGALREDGMYPEYPAGLEALVQQDAYLTQVATEASQWAINAVKIVTETFNPDVTLLRLDCDLVNLLLYYWGNGMSQMSDVVSIIDEWNEYASVLMHSVEIVHGPAPWTEKAKEVESERRGNDTALERLQTLTAEHQITRLKLLERQTVIETKELEIEHLLKRHEEASVKIEDLERLHHEHTEAHEEIMRLQVQVRGQHLEIDTLKERIARSERTDEADQQLDLSTSVTGQELAEPVLAPRSPPVGFITLINALQDENHWLRQKEYADVFNCNLRGIFVNKRGDASPWEQDWADRLRNTANSMLSVSCVGETKDFPQTPLRSSKYPKDLLDPDFELGTPDAESTPLPSRELRSGRFKRSLPDLSPIQTSFNWQPSSSTHEPSLSMLERDSLMDLSPISEEFSAEMTAMLENFSEIVLTADAESFGDSFGESFSEIILPGRV</sequence>
<dbReference type="Pfam" id="PF01302">
    <property type="entry name" value="CAP_GLY"/>
    <property type="match status" value="1"/>
</dbReference>
<dbReference type="Gene3D" id="2.30.30.190">
    <property type="entry name" value="CAP Gly-rich-like domain"/>
    <property type="match status" value="1"/>
</dbReference>
<dbReference type="InterPro" id="IPR036859">
    <property type="entry name" value="CAP-Gly_dom_sf"/>
</dbReference>
<evidence type="ECO:0000256" key="7">
    <source>
        <dbReference type="ARBA" id="ARBA00023212"/>
    </source>
</evidence>
<dbReference type="OrthoDB" id="2130750at2759"/>
<evidence type="ECO:0000256" key="4">
    <source>
        <dbReference type="ARBA" id="ARBA00022701"/>
    </source>
</evidence>
<dbReference type="AlphaFoldDB" id="A0A6A6AK36"/>
<keyword evidence="7" id="KW-0206">Cytoskeleton</keyword>
<dbReference type="GO" id="GO:0030286">
    <property type="term" value="C:dynein complex"/>
    <property type="evidence" value="ECO:0007669"/>
    <property type="project" value="UniProtKB-KW"/>
</dbReference>
<dbReference type="PROSITE" id="PS00845">
    <property type="entry name" value="CAP_GLY_1"/>
    <property type="match status" value="1"/>
</dbReference>
<evidence type="ECO:0000313" key="11">
    <source>
        <dbReference type="EMBL" id="KAF2130801.1"/>
    </source>
</evidence>
<feature type="region of interest" description="Disordered" evidence="9">
    <location>
        <begin position="1072"/>
        <end position="1107"/>
    </location>
</feature>
<dbReference type="Proteomes" id="UP000799771">
    <property type="component" value="Unassembled WGS sequence"/>
</dbReference>
<evidence type="ECO:0000256" key="9">
    <source>
        <dbReference type="SAM" id="MobiDB-lite"/>
    </source>
</evidence>
<dbReference type="PROSITE" id="PS50245">
    <property type="entry name" value="CAP_GLY_2"/>
    <property type="match status" value="1"/>
</dbReference>
<comment type="similarity">
    <text evidence="2">Belongs to the dynactin 150 kDa subunit family.</text>
</comment>
<feature type="coiled-coil region" evidence="8">
    <location>
        <begin position="171"/>
        <end position="201"/>
    </location>
</feature>
<feature type="compositionally biased region" description="Low complexity" evidence="9">
    <location>
        <begin position="82"/>
        <end position="94"/>
    </location>
</feature>
<dbReference type="PANTHER" id="PTHR18916">
    <property type="entry name" value="DYNACTIN 1-RELATED MICROTUBULE-BINDING"/>
    <property type="match status" value="1"/>
</dbReference>
<keyword evidence="5" id="KW-0243">Dynein</keyword>
<keyword evidence="12" id="KW-1185">Reference proteome</keyword>
<name>A0A6A6AK36_9PLEO</name>
<evidence type="ECO:0000256" key="3">
    <source>
        <dbReference type="ARBA" id="ARBA00022490"/>
    </source>
</evidence>
<evidence type="ECO:0000256" key="6">
    <source>
        <dbReference type="ARBA" id="ARBA00023054"/>
    </source>
</evidence>
<evidence type="ECO:0000256" key="2">
    <source>
        <dbReference type="ARBA" id="ARBA00011010"/>
    </source>
</evidence>
<comment type="subcellular location">
    <subcellularLocation>
        <location evidence="1">Cytoplasm</location>
        <location evidence="1">Cytoskeleton</location>
    </subcellularLocation>
</comment>
<proteinExistence type="inferred from homology"/>
<feature type="compositionally biased region" description="Low complexity" evidence="9">
    <location>
        <begin position="101"/>
        <end position="115"/>
    </location>
</feature>
<feature type="coiled-coil region" evidence="8">
    <location>
        <begin position="230"/>
        <end position="340"/>
    </location>
</feature>